<feature type="transmembrane region" description="Helical" evidence="1">
    <location>
        <begin position="6"/>
        <end position="31"/>
    </location>
</feature>
<gene>
    <name evidence="3" type="ORF">GCM10025770_01000</name>
</gene>
<evidence type="ECO:0000256" key="1">
    <source>
        <dbReference type="SAM" id="Phobius"/>
    </source>
</evidence>
<dbReference type="PANTHER" id="PTHR42208">
    <property type="entry name" value="HEAVY METAL TRANSPORTER-RELATED"/>
    <property type="match status" value="1"/>
</dbReference>
<evidence type="ECO:0000313" key="3">
    <source>
        <dbReference type="EMBL" id="GAA5157581.1"/>
    </source>
</evidence>
<dbReference type="RefSeq" id="WP_345530857.1">
    <property type="nucleotide sequence ID" value="NZ_BAABLD010000001.1"/>
</dbReference>
<feature type="transmembrane region" description="Helical" evidence="1">
    <location>
        <begin position="172"/>
        <end position="194"/>
    </location>
</feature>
<keyword evidence="1" id="KW-0812">Transmembrane</keyword>
<feature type="domain" description="Urease accessory protein UreH-like transmembrane" evidence="2">
    <location>
        <begin position="8"/>
        <end position="219"/>
    </location>
</feature>
<dbReference type="Proteomes" id="UP001500547">
    <property type="component" value="Unassembled WGS sequence"/>
</dbReference>
<evidence type="ECO:0000313" key="4">
    <source>
        <dbReference type="Proteomes" id="UP001500547"/>
    </source>
</evidence>
<dbReference type="Pfam" id="PF13386">
    <property type="entry name" value="DsbD_2"/>
    <property type="match status" value="1"/>
</dbReference>
<comment type="caution">
    <text evidence="3">The sequence shown here is derived from an EMBL/GenBank/DDBJ whole genome shotgun (WGS) entry which is preliminary data.</text>
</comment>
<dbReference type="EMBL" id="BAABLD010000001">
    <property type="protein sequence ID" value="GAA5157581.1"/>
    <property type="molecule type" value="Genomic_DNA"/>
</dbReference>
<proteinExistence type="predicted"/>
<keyword evidence="1" id="KW-0472">Membrane</keyword>
<organism evidence="3 4">
    <name type="scientific">Viridibacterium curvum</name>
    <dbReference type="NCBI Taxonomy" id="1101404"/>
    <lineage>
        <taxon>Bacteria</taxon>
        <taxon>Pseudomonadati</taxon>
        <taxon>Pseudomonadota</taxon>
        <taxon>Betaproteobacteria</taxon>
        <taxon>Rhodocyclales</taxon>
        <taxon>Rhodocyclaceae</taxon>
        <taxon>Viridibacterium</taxon>
    </lineage>
</organism>
<name>A0ABP9Q917_9RHOO</name>
<protein>
    <submittedName>
        <fullName evidence="3">Sulfite exporter TauE/SafE family protein</fullName>
    </submittedName>
</protein>
<evidence type="ECO:0000259" key="2">
    <source>
        <dbReference type="Pfam" id="PF13386"/>
    </source>
</evidence>
<feature type="transmembrane region" description="Helical" evidence="1">
    <location>
        <begin position="141"/>
        <end position="160"/>
    </location>
</feature>
<keyword evidence="1" id="KW-1133">Transmembrane helix</keyword>
<keyword evidence="4" id="KW-1185">Reference proteome</keyword>
<feature type="transmembrane region" description="Helical" evidence="1">
    <location>
        <begin position="52"/>
        <end position="75"/>
    </location>
</feature>
<feature type="transmembrane region" description="Helical" evidence="1">
    <location>
        <begin position="87"/>
        <end position="114"/>
    </location>
</feature>
<dbReference type="PANTHER" id="PTHR42208:SF1">
    <property type="entry name" value="HEAVY METAL TRANSPORTER"/>
    <property type="match status" value="1"/>
</dbReference>
<accession>A0ABP9Q917</accession>
<sequence>MPDAGLLAVFLIGLLGGTHCVGMCGGIVTALSGPVIQPGTRLRARPDWRLHLAYNGGRMLTYILLGAVFGALGSATLLFNHVLPVQLALYVLANLLLLALGAYLLGVTALLAPLEHIGGKLWRRIQPLAARYLPARSWQQALPLGMLWGLIPCGLIYSVLSTALLSGSATQGALLMGCFALGTLPNLLLAGLALARFREVLRRQSVRWLAGSLIIAFGLLGLWRAPDLGGRLWQGIICEV</sequence>
<reference evidence="4" key="1">
    <citation type="journal article" date="2019" name="Int. J. Syst. Evol. Microbiol.">
        <title>The Global Catalogue of Microorganisms (GCM) 10K type strain sequencing project: providing services to taxonomists for standard genome sequencing and annotation.</title>
        <authorList>
            <consortium name="The Broad Institute Genomics Platform"/>
            <consortium name="The Broad Institute Genome Sequencing Center for Infectious Disease"/>
            <person name="Wu L."/>
            <person name="Ma J."/>
        </authorList>
    </citation>
    <scope>NUCLEOTIDE SEQUENCE [LARGE SCALE GENOMIC DNA]</scope>
    <source>
        <strain evidence="4">JCM 18715</strain>
    </source>
</reference>
<feature type="transmembrane region" description="Helical" evidence="1">
    <location>
        <begin position="206"/>
        <end position="223"/>
    </location>
</feature>
<dbReference type="InterPro" id="IPR039447">
    <property type="entry name" value="UreH-like_TM_dom"/>
</dbReference>